<sequence length="56" mass="6300">MQIPATTLQRNYYITISEKMQTYYPFSKDCFSSNGEPAKSFLGQLNVSLDVVESAS</sequence>
<evidence type="ECO:0000313" key="2">
    <source>
        <dbReference type="Proteomes" id="UP000001873"/>
    </source>
</evidence>
<dbReference type="HOGENOM" id="CLU_3012207_0_0_9"/>
<evidence type="ECO:0000313" key="1">
    <source>
        <dbReference type="EMBL" id="ACG61647.1"/>
    </source>
</evidence>
<accession>B4U0W0</accession>
<gene>
    <name evidence="1" type="ordered locus">Sez_0269</name>
</gene>
<dbReference type="KEGG" id="sez:Sez_0269"/>
<name>B4U0W0_STREM</name>
<dbReference type="Proteomes" id="UP000001873">
    <property type="component" value="Chromosome"/>
</dbReference>
<dbReference type="AlphaFoldDB" id="B4U0W0"/>
<reference evidence="1 2" key="1">
    <citation type="journal article" date="2008" name="PLoS ONE">
        <title>Genome sequence of a lancefield group C Streptococcus zooepidemicus strain causing epidemic nephritis: new information about an old disease.</title>
        <authorList>
            <person name="Beres S.B."/>
            <person name="Sesso R."/>
            <person name="Pinto S.W.L."/>
            <person name="Hoe N.P."/>
            <person name="Porcella S.F."/>
            <person name="Deleo F.R."/>
            <person name="Musser J.M."/>
        </authorList>
    </citation>
    <scope>NUCLEOTIDE SEQUENCE [LARGE SCALE GENOMIC DNA]</scope>
    <source>
        <strain evidence="1 2">MGCS10565</strain>
    </source>
</reference>
<proteinExistence type="predicted"/>
<organism evidence="1 2">
    <name type="scientific">Streptococcus equi subsp. zooepidemicus (strain MGCS10565)</name>
    <dbReference type="NCBI Taxonomy" id="552526"/>
    <lineage>
        <taxon>Bacteria</taxon>
        <taxon>Bacillati</taxon>
        <taxon>Bacillota</taxon>
        <taxon>Bacilli</taxon>
        <taxon>Lactobacillales</taxon>
        <taxon>Streptococcaceae</taxon>
        <taxon>Streptococcus</taxon>
    </lineage>
</organism>
<protein>
    <submittedName>
        <fullName evidence="1">Uncharacterized protein</fullName>
    </submittedName>
</protein>
<dbReference type="EMBL" id="CP001129">
    <property type="protein sequence ID" value="ACG61647.1"/>
    <property type="molecule type" value="Genomic_DNA"/>
</dbReference>